<dbReference type="Gene3D" id="3.40.50.1000">
    <property type="entry name" value="HAD superfamily/HAD-like"/>
    <property type="match status" value="1"/>
</dbReference>
<dbReference type="FunFam" id="1.10.150.240:FF:000001">
    <property type="entry name" value="Haloacid dehalogenase-like hydrolase domain"/>
    <property type="match status" value="1"/>
</dbReference>
<name>A0AAN6YPR1_9PEZI</name>
<protein>
    <submittedName>
        <fullName evidence="1">HAD-like protein</fullName>
    </submittedName>
</protein>
<keyword evidence="2" id="KW-1185">Reference proteome</keyword>
<dbReference type="InterPro" id="IPR023198">
    <property type="entry name" value="PGP-like_dom2"/>
</dbReference>
<dbReference type="Gene3D" id="1.10.150.240">
    <property type="entry name" value="Putative phosphatase, domain 2"/>
    <property type="match status" value="1"/>
</dbReference>
<reference evidence="1" key="1">
    <citation type="journal article" date="2023" name="Mol. Phylogenet. Evol.">
        <title>Genome-scale phylogeny and comparative genomics of the fungal order Sordariales.</title>
        <authorList>
            <person name="Hensen N."/>
            <person name="Bonometti L."/>
            <person name="Westerberg I."/>
            <person name="Brannstrom I.O."/>
            <person name="Guillou S."/>
            <person name="Cros-Aarteil S."/>
            <person name="Calhoun S."/>
            <person name="Haridas S."/>
            <person name="Kuo A."/>
            <person name="Mondo S."/>
            <person name="Pangilinan J."/>
            <person name="Riley R."/>
            <person name="LaButti K."/>
            <person name="Andreopoulos B."/>
            <person name="Lipzen A."/>
            <person name="Chen C."/>
            <person name="Yan M."/>
            <person name="Daum C."/>
            <person name="Ng V."/>
            <person name="Clum A."/>
            <person name="Steindorff A."/>
            <person name="Ohm R.A."/>
            <person name="Martin F."/>
            <person name="Silar P."/>
            <person name="Natvig D.O."/>
            <person name="Lalanne C."/>
            <person name="Gautier V."/>
            <person name="Ament-Velasquez S.L."/>
            <person name="Kruys A."/>
            <person name="Hutchinson M.I."/>
            <person name="Powell A.J."/>
            <person name="Barry K."/>
            <person name="Miller A.N."/>
            <person name="Grigoriev I.V."/>
            <person name="Debuchy R."/>
            <person name="Gladieux P."/>
            <person name="Hiltunen Thoren M."/>
            <person name="Johannesson H."/>
        </authorList>
    </citation>
    <scope>NUCLEOTIDE SEQUENCE</scope>
    <source>
        <strain evidence="1">CBS 990.96</strain>
    </source>
</reference>
<dbReference type="SFLD" id="SFLDG01129">
    <property type="entry name" value="C1.5:_HAD__Beta-PGM__Phosphata"/>
    <property type="match status" value="1"/>
</dbReference>
<reference evidence="1" key="2">
    <citation type="submission" date="2023-05" db="EMBL/GenBank/DDBJ databases">
        <authorList>
            <consortium name="Lawrence Berkeley National Laboratory"/>
            <person name="Steindorff A."/>
            <person name="Hensen N."/>
            <person name="Bonometti L."/>
            <person name="Westerberg I."/>
            <person name="Brannstrom I.O."/>
            <person name="Guillou S."/>
            <person name="Cros-Aarteil S."/>
            <person name="Calhoun S."/>
            <person name="Haridas S."/>
            <person name="Kuo A."/>
            <person name="Mondo S."/>
            <person name="Pangilinan J."/>
            <person name="Riley R."/>
            <person name="Labutti K."/>
            <person name="Andreopoulos B."/>
            <person name="Lipzen A."/>
            <person name="Chen C."/>
            <person name="Yanf M."/>
            <person name="Daum C."/>
            <person name="Ng V."/>
            <person name="Clum A."/>
            <person name="Ohm R."/>
            <person name="Martin F."/>
            <person name="Silar P."/>
            <person name="Natvig D."/>
            <person name="Lalanne C."/>
            <person name="Gautier V."/>
            <person name="Ament-Velasquez S.L."/>
            <person name="Kruys A."/>
            <person name="Hutchinson M.I."/>
            <person name="Powell A.J."/>
            <person name="Barry K."/>
            <person name="Miller A.N."/>
            <person name="Grigoriev I.V."/>
            <person name="Debuchy R."/>
            <person name="Gladieux P."/>
            <person name="Thoren M.H."/>
            <person name="Johannesson H."/>
        </authorList>
    </citation>
    <scope>NUCLEOTIDE SEQUENCE</scope>
    <source>
        <strain evidence="1">CBS 990.96</strain>
    </source>
</reference>
<organism evidence="1 2">
    <name type="scientific">Podospora fimiseda</name>
    <dbReference type="NCBI Taxonomy" id="252190"/>
    <lineage>
        <taxon>Eukaryota</taxon>
        <taxon>Fungi</taxon>
        <taxon>Dikarya</taxon>
        <taxon>Ascomycota</taxon>
        <taxon>Pezizomycotina</taxon>
        <taxon>Sordariomycetes</taxon>
        <taxon>Sordariomycetidae</taxon>
        <taxon>Sordariales</taxon>
        <taxon>Podosporaceae</taxon>
        <taxon>Podospora</taxon>
    </lineage>
</organism>
<dbReference type="SUPFAM" id="SSF56784">
    <property type="entry name" value="HAD-like"/>
    <property type="match status" value="1"/>
</dbReference>
<evidence type="ECO:0000313" key="2">
    <source>
        <dbReference type="Proteomes" id="UP001301958"/>
    </source>
</evidence>
<dbReference type="GO" id="GO:0016791">
    <property type="term" value="F:phosphatase activity"/>
    <property type="evidence" value="ECO:0007669"/>
    <property type="project" value="UniProtKB-ARBA"/>
</dbReference>
<gene>
    <name evidence="1" type="ORF">QBC38DRAFT_490400</name>
</gene>
<comment type="caution">
    <text evidence="1">The sequence shown here is derived from an EMBL/GenBank/DDBJ whole genome shotgun (WGS) entry which is preliminary data.</text>
</comment>
<dbReference type="InterPro" id="IPR023214">
    <property type="entry name" value="HAD_sf"/>
</dbReference>
<dbReference type="PANTHER" id="PTHR18901">
    <property type="entry name" value="2-DEOXYGLUCOSE-6-PHOSPHATE PHOSPHATASE 2"/>
    <property type="match status" value="1"/>
</dbReference>
<dbReference type="Proteomes" id="UP001301958">
    <property type="component" value="Unassembled WGS sequence"/>
</dbReference>
<dbReference type="PANTHER" id="PTHR18901:SF42">
    <property type="entry name" value="SUPERFAMILY HYDROLASE, PUTATIVE-RELATED"/>
    <property type="match status" value="1"/>
</dbReference>
<dbReference type="NCBIfam" id="TIGR01509">
    <property type="entry name" value="HAD-SF-IA-v3"/>
    <property type="match status" value="1"/>
</dbReference>
<dbReference type="EMBL" id="MU865484">
    <property type="protein sequence ID" value="KAK4222223.1"/>
    <property type="molecule type" value="Genomic_DNA"/>
</dbReference>
<dbReference type="InterPro" id="IPR006439">
    <property type="entry name" value="HAD-SF_hydro_IA"/>
</dbReference>
<dbReference type="Pfam" id="PF00702">
    <property type="entry name" value="Hydrolase"/>
    <property type="match status" value="1"/>
</dbReference>
<dbReference type="SFLD" id="SFLDS00003">
    <property type="entry name" value="Haloacid_Dehalogenase"/>
    <property type="match status" value="1"/>
</dbReference>
<dbReference type="AlphaFoldDB" id="A0AAN6YPR1"/>
<evidence type="ECO:0000313" key="1">
    <source>
        <dbReference type="EMBL" id="KAK4222223.1"/>
    </source>
</evidence>
<sequence>MSESPIRACIFDLDGLLINTEDLYTLAANTILARHNRPPLPWNIKTQMMGVPGSSTGEIFHSWAQLPISREQYAAELAEEQTRVFPTCKPMPGAKQLLSTLTRRTDIQIALASSSVVPTFEKKTAGKEVKAFLGMIPEDRRVLADNRVMKDSERTLGRKAQGKPAPDFFLIALGAINFSLPIGVEKITPEECLVFEDSLAGVEAGKRAGMRVIWVPHPQLAVDEGTADERVLRLRSLDDFDFAKYKIKVVPEMPKSVI</sequence>
<accession>A0AAN6YPR1</accession>
<proteinExistence type="predicted"/>
<dbReference type="InterPro" id="IPR036412">
    <property type="entry name" value="HAD-like_sf"/>
</dbReference>